<dbReference type="SUPFAM" id="SSF51735">
    <property type="entry name" value="NAD(P)-binding Rossmann-fold domains"/>
    <property type="match status" value="2"/>
</dbReference>
<evidence type="ECO:0000259" key="1">
    <source>
        <dbReference type="Pfam" id="PF01408"/>
    </source>
</evidence>
<feature type="domain" description="GFO/IDH/MocA-like oxidoreductase" evidence="2">
    <location>
        <begin position="133"/>
        <end position="245"/>
    </location>
</feature>
<gene>
    <name evidence="3" type="ORF">EHLA_0248</name>
</gene>
<name>A0A285PN04_9FIRM</name>
<dbReference type="Gene3D" id="3.30.360.10">
    <property type="entry name" value="Dihydrodipicolinate Reductase, domain 2"/>
    <property type="match status" value="2"/>
</dbReference>
<dbReference type="PANTHER" id="PTHR43708:SF7">
    <property type="entry name" value="OXIDOREDUCTASE"/>
    <property type="match status" value="1"/>
</dbReference>
<dbReference type="Gene3D" id="3.40.50.720">
    <property type="entry name" value="NAD(P)-binding Rossmann-like Domain"/>
    <property type="match status" value="1"/>
</dbReference>
<feature type="domain" description="Gfo/Idh/MocA-like oxidoreductase N-terminal" evidence="1">
    <location>
        <begin position="305"/>
        <end position="395"/>
    </location>
</feature>
<dbReference type="GO" id="GO:0004420">
    <property type="term" value="F:hydroxymethylglutaryl-CoA reductase (NADPH) activity"/>
    <property type="evidence" value="ECO:0007669"/>
    <property type="project" value="InterPro"/>
</dbReference>
<dbReference type="GO" id="GO:0000166">
    <property type="term" value="F:nucleotide binding"/>
    <property type="evidence" value="ECO:0007669"/>
    <property type="project" value="InterPro"/>
</dbReference>
<dbReference type="InterPro" id="IPR036291">
    <property type="entry name" value="NAD(P)-bd_dom_sf"/>
</dbReference>
<dbReference type="InterPro" id="IPR051317">
    <property type="entry name" value="Gfo/Idh/MocA_oxidoreduct"/>
</dbReference>
<evidence type="ECO:0000313" key="3">
    <source>
        <dbReference type="EMBL" id="SOB71013.1"/>
    </source>
</evidence>
<feature type="domain" description="GFO/IDH/MocA-like oxidoreductase" evidence="2">
    <location>
        <begin position="416"/>
        <end position="522"/>
    </location>
</feature>
<dbReference type="SUPFAM" id="SSF55347">
    <property type="entry name" value="Glyceraldehyde-3-phosphate dehydrogenase-like, C-terminal domain"/>
    <property type="match status" value="1"/>
</dbReference>
<protein>
    <submittedName>
        <fullName evidence="3">Oxidoreductase family, C-terminal alpha/beta domain</fullName>
        <ecNumber evidence="3">1.-.-.-</ecNumber>
    </submittedName>
</protein>
<keyword evidence="4" id="KW-1185">Reference proteome</keyword>
<dbReference type="InterPro" id="IPR055170">
    <property type="entry name" value="GFO_IDH_MocA-like_dom"/>
</dbReference>
<dbReference type="Pfam" id="PF01408">
    <property type="entry name" value="GFO_IDH_MocA"/>
    <property type="match status" value="2"/>
</dbReference>
<dbReference type="KEGG" id="ehl:EHLA_0248"/>
<dbReference type="AlphaFoldDB" id="A0A285PN04"/>
<evidence type="ECO:0000259" key="2">
    <source>
        <dbReference type="Pfam" id="PF22725"/>
    </source>
</evidence>
<evidence type="ECO:0000313" key="4">
    <source>
        <dbReference type="Proteomes" id="UP000217549"/>
    </source>
</evidence>
<dbReference type="RefSeq" id="WP_096239011.1">
    <property type="nucleotide sequence ID" value="NZ_LT907978.1"/>
</dbReference>
<dbReference type="Pfam" id="PF22725">
    <property type="entry name" value="GFO_IDH_MocA_C3"/>
    <property type="match status" value="2"/>
</dbReference>
<proteinExistence type="predicted"/>
<dbReference type="InterPro" id="IPR000683">
    <property type="entry name" value="Gfo/Idh/MocA-like_OxRdtase_N"/>
</dbReference>
<reference evidence="4" key="1">
    <citation type="submission" date="2017-09" db="EMBL/GenBank/DDBJ databases">
        <authorList>
            <person name="Shetty A S."/>
        </authorList>
    </citation>
    <scope>NUCLEOTIDE SEQUENCE [LARGE SCALE GENOMIC DNA]</scope>
</reference>
<dbReference type="InterPro" id="IPR023282">
    <property type="entry name" value="HMG_CoA_Rdtase_N"/>
</dbReference>
<dbReference type="Gene3D" id="1.10.3270.10">
    <property type="entry name" value="HMGR, N-terminal domain"/>
    <property type="match status" value="1"/>
</dbReference>
<dbReference type="EC" id="1.-.-.-" evidence="3"/>
<feature type="domain" description="Gfo/Idh/MocA-like oxidoreductase N-terminal" evidence="1">
    <location>
        <begin position="3"/>
        <end position="123"/>
    </location>
</feature>
<organism evidence="3 4">
    <name type="scientific">Anaerobutyricum hallii</name>
    <dbReference type="NCBI Taxonomy" id="39488"/>
    <lineage>
        <taxon>Bacteria</taxon>
        <taxon>Bacillati</taxon>
        <taxon>Bacillota</taxon>
        <taxon>Clostridia</taxon>
        <taxon>Lachnospirales</taxon>
        <taxon>Lachnospiraceae</taxon>
        <taxon>Anaerobutyricum</taxon>
    </lineage>
</organism>
<dbReference type="PANTHER" id="PTHR43708">
    <property type="entry name" value="CONSERVED EXPRESSED OXIDOREDUCTASE (EUROFUNG)"/>
    <property type="match status" value="1"/>
</dbReference>
<dbReference type="Proteomes" id="UP000217549">
    <property type="component" value="Chromosome I"/>
</dbReference>
<accession>A0A285PN04</accession>
<keyword evidence="3" id="KW-0560">Oxidoreductase</keyword>
<dbReference type="EMBL" id="LT907978">
    <property type="protein sequence ID" value="SOB71013.1"/>
    <property type="molecule type" value="Genomic_DNA"/>
</dbReference>
<sequence>MLTVAYIGFGNSVCVYHLPYVQERPETIKVKYIFRREEDRVGDTERESWYPDIIFTSDIDEIMNDPEVNLIVVNTPNRFHAFYSKMALNHGKNVLCEKPFAESVEEAEEVFALAKEKGLIATANQNRRFDADMRTLRKVLQSGVLGDIVEVQSHYDYFRPQHAQEYLGFEKISGVGVHPLDQMVCEFGVPKKVVYDCRGIAHPGQADDYWDIDLFYDGFKASVATSYYVKIENPRFLVHGTKGSFLMPQLGHNSDVKQGPGAIKLEKKIYPEEKWGTLSYINDKGEDITEKVPVEPCDYGLIYDNINAVLEGKEEKLKVICKEQNIPVYYTDVDEMLHNADIDVVYIGVPNHLHYTFAKKALLAGKDVICEKPFTSNIEEARELIQISKEKKAIILEAVNTRYLPNALKIKEMLPQLGNLKIVSMNYSQYSSRYDAFKEGNVLPAFNPEMSGGALMDLNIYNINFAAMLFGKPLHVDYQANIDRGIDTSGILTLDYGTFKCVCIAAKDCKAPMLTSIQGDEGCVLIHSSVNLIDDYRVLMNKVSKGTQMTDASAGDVYDFNEGKHKMYHEFCTFEEIIRNRNYQNTAWEHHYILLQI</sequence>